<keyword evidence="2" id="KW-1185">Reference proteome</keyword>
<sequence length="40" mass="4681">DPVTFTIYSLSYTPKLLVSFLAEWISVNRKGFLARFLSWN</sequence>
<name>A0A8J2JG81_9HEXA</name>
<proteinExistence type="predicted"/>
<evidence type="ECO:0000313" key="2">
    <source>
        <dbReference type="Proteomes" id="UP000708208"/>
    </source>
</evidence>
<comment type="caution">
    <text evidence="1">The sequence shown here is derived from an EMBL/GenBank/DDBJ whole genome shotgun (WGS) entry which is preliminary data.</text>
</comment>
<gene>
    <name evidence="1" type="ORF">AFUS01_LOCUS3084</name>
</gene>
<evidence type="ECO:0000313" key="1">
    <source>
        <dbReference type="EMBL" id="CAG7684576.1"/>
    </source>
</evidence>
<reference evidence="1" key="1">
    <citation type="submission" date="2021-06" db="EMBL/GenBank/DDBJ databases">
        <authorList>
            <person name="Hodson N. C."/>
            <person name="Mongue J. A."/>
            <person name="Jaron S. K."/>
        </authorList>
    </citation>
    <scope>NUCLEOTIDE SEQUENCE</scope>
</reference>
<feature type="non-terminal residue" evidence="1">
    <location>
        <position position="40"/>
    </location>
</feature>
<dbReference type="EMBL" id="CAJVCH010018135">
    <property type="protein sequence ID" value="CAG7684576.1"/>
    <property type="molecule type" value="Genomic_DNA"/>
</dbReference>
<protein>
    <submittedName>
        <fullName evidence="1">Uncharacterized protein</fullName>
    </submittedName>
</protein>
<organism evidence="1 2">
    <name type="scientific">Allacma fusca</name>
    <dbReference type="NCBI Taxonomy" id="39272"/>
    <lineage>
        <taxon>Eukaryota</taxon>
        <taxon>Metazoa</taxon>
        <taxon>Ecdysozoa</taxon>
        <taxon>Arthropoda</taxon>
        <taxon>Hexapoda</taxon>
        <taxon>Collembola</taxon>
        <taxon>Symphypleona</taxon>
        <taxon>Sminthuridae</taxon>
        <taxon>Allacma</taxon>
    </lineage>
</organism>
<accession>A0A8J2JG81</accession>
<dbReference type="Proteomes" id="UP000708208">
    <property type="component" value="Unassembled WGS sequence"/>
</dbReference>
<dbReference type="AlphaFoldDB" id="A0A8J2JG81"/>